<name>W1PSG8_AMBTC</name>
<protein>
    <submittedName>
        <fullName evidence="1">Uncharacterized protein</fullName>
    </submittedName>
</protein>
<evidence type="ECO:0000313" key="1">
    <source>
        <dbReference type="EMBL" id="ERN10784.1"/>
    </source>
</evidence>
<dbReference type="AlphaFoldDB" id="W1PSG8"/>
<organism evidence="1 2">
    <name type="scientific">Amborella trichopoda</name>
    <dbReference type="NCBI Taxonomy" id="13333"/>
    <lineage>
        <taxon>Eukaryota</taxon>
        <taxon>Viridiplantae</taxon>
        <taxon>Streptophyta</taxon>
        <taxon>Embryophyta</taxon>
        <taxon>Tracheophyta</taxon>
        <taxon>Spermatophyta</taxon>
        <taxon>Magnoliopsida</taxon>
        <taxon>Amborellales</taxon>
        <taxon>Amborellaceae</taxon>
        <taxon>Amborella</taxon>
    </lineage>
</organism>
<dbReference type="Proteomes" id="UP000017836">
    <property type="component" value="Unassembled WGS sequence"/>
</dbReference>
<reference evidence="2" key="1">
    <citation type="journal article" date="2013" name="Science">
        <title>The Amborella genome and the evolution of flowering plants.</title>
        <authorList>
            <consortium name="Amborella Genome Project"/>
        </authorList>
    </citation>
    <scope>NUCLEOTIDE SEQUENCE [LARGE SCALE GENOMIC DNA]</scope>
</reference>
<accession>W1PSG8</accession>
<proteinExistence type="predicted"/>
<dbReference type="Gramene" id="ERN10784">
    <property type="protein sequence ID" value="ERN10784"/>
    <property type="gene ID" value="AMTR_s00027p00220340"/>
</dbReference>
<sequence length="185" mass="20269">MDDEVMEVKNAHLDAKHIKGKPFSCYEELSIIISSSTANAISVRTTTMAKRNTILEGEDIGESVRKALVGEDTSMDVEEGDILETPIHSRAGKKGKSITLTTSQQTKRKKRAMADTLAMIAEVVSGLGLAIKKFKTLLTLTSIGSTMSFSILMALQMMSLQEHEGISLDVNMSNIFFKINDVKKL</sequence>
<gene>
    <name evidence="1" type="ORF">AMTR_s00027p00220340</name>
</gene>
<keyword evidence="2" id="KW-1185">Reference proteome</keyword>
<dbReference type="EMBL" id="KI392798">
    <property type="protein sequence ID" value="ERN10784.1"/>
    <property type="molecule type" value="Genomic_DNA"/>
</dbReference>
<evidence type="ECO:0000313" key="2">
    <source>
        <dbReference type="Proteomes" id="UP000017836"/>
    </source>
</evidence>
<dbReference type="HOGENOM" id="CLU_1463203_0_0_1"/>